<name>A0A080N2Z4_9BIFI</name>
<sequence>MENHGCDVPTSGGRSEPREFPSHFLLSAADAVMHYDNRMGNHLGLRHMWRAYRRASDTLCFMPSHLDAIPHKVVPTCDNRQGVKNLR</sequence>
<dbReference type="EMBL" id="ATLK01000001">
    <property type="protein sequence ID" value="KFF31432.1"/>
    <property type="molecule type" value="Genomic_DNA"/>
</dbReference>
<reference evidence="1 2" key="1">
    <citation type="journal article" date="2014" name="Appl. Environ. Microbiol.">
        <title>Genomic encyclopedia of type strains of the genus Bifidobacterium.</title>
        <authorList>
            <person name="Milani C."/>
            <person name="Lugli G.A."/>
            <person name="Duranti S."/>
            <person name="Turroni F."/>
            <person name="Bottacini F."/>
            <person name="Mangifesta M."/>
            <person name="Sanchez B."/>
            <person name="Viappiani A."/>
            <person name="Mancabelli L."/>
            <person name="Taminiau B."/>
            <person name="Delcenserie V."/>
            <person name="Barrangou R."/>
            <person name="Margolles A."/>
            <person name="van Sinderen D."/>
            <person name="Ventura M."/>
        </authorList>
    </citation>
    <scope>NUCLEOTIDE SEQUENCE [LARGE SCALE GENOMIC DNA]</scope>
    <source>
        <strain evidence="1 2">DSM 19703</strain>
    </source>
</reference>
<dbReference type="STRING" id="1341695.BBOMB_0786"/>
<proteinExistence type="predicted"/>
<evidence type="ECO:0000313" key="1">
    <source>
        <dbReference type="EMBL" id="KFF31432.1"/>
    </source>
</evidence>
<dbReference type="Proteomes" id="UP000028730">
    <property type="component" value="Unassembled WGS sequence"/>
</dbReference>
<evidence type="ECO:0000313" key="2">
    <source>
        <dbReference type="Proteomes" id="UP000028730"/>
    </source>
</evidence>
<comment type="caution">
    <text evidence="1">The sequence shown here is derived from an EMBL/GenBank/DDBJ whole genome shotgun (WGS) entry which is preliminary data.</text>
</comment>
<gene>
    <name evidence="1" type="ORF">BBOMB_0786</name>
</gene>
<dbReference type="AlphaFoldDB" id="A0A080N2Z4"/>
<organism evidence="1 2">
    <name type="scientific">Bifidobacterium bombi DSM 19703</name>
    <dbReference type="NCBI Taxonomy" id="1341695"/>
    <lineage>
        <taxon>Bacteria</taxon>
        <taxon>Bacillati</taxon>
        <taxon>Actinomycetota</taxon>
        <taxon>Actinomycetes</taxon>
        <taxon>Bifidobacteriales</taxon>
        <taxon>Bifidobacteriaceae</taxon>
        <taxon>Bifidobacterium</taxon>
    </lineage>
</organism>
<keyword evidence="2" id="KW-1185">Reference proteome</keyword>
<accession>A0A080N2Z4</accession>
<protein>
    <submittedName>
        <fullName evidence="1">Uncharacterized protein</fullName>
    </submittedName>
</protein>